<proteinExistence type="predicted"/>
<dbReference type="Proteomes" id="UP000286907">
    <property type="component" value="Chromosome"/>
</dbReference>
<dbReference type="EMBL" id="CP029684">
    <property type="protein sequence ID" value="QAS70211.1"/>
    <property type="molecule type" value="Genomic_DNA"/>
</dbReference>
<evidence type="ECO:0000313" key="2">
    <source>
        <dbReference type="EMBL" id="QAS70211.1"/>
    </source>
</evidence>
<accession>A0AAJ1RB20</accession>
<evidence type="ECO:0000313" key="4">
    <source>
        <dbReference type="Proteomes" id="UP001167919"/>
    </source>
</evidence>
<dbReference type="Proteomes" id="UP001167919">
    <property type="component" value="Unassembled WGS sequence"/>
</dbReference>
<sequence length="96" mass="11336">MAILNTQQIVVNKIRDVVLLTHDVNINDFYRLRFDDLLKISGLDEKELIRVLMIFQEQGLLDFHSQVDSAGRMIHDEYVLNTFRLMNAKRFLSVRD</sequence>
<evidence type="ECO:0000313" key="3">
    <source>
        <dbReference type="Proteomes" id="UP000286907"/>
    </source>
</evidence>
<dbReference type="EMBL" id="SDWY01000001">
    <property type="protein sequence ID" value="MDN6899517.1"/>
    <property type="molecule type" value="Genomic_DNA"/>
</dbReference>
<name>A0AAJ1RB20_9LACO</name>
<organism evidence="1 4">
    <name type="scientific">Oenococcus sicerae</name>
    <dbReference type="NCBI Taxonomy" id="2203724"/>
    <lineage>
        <taxon>Bacteria</taxon>
        <taxon>Bacillati</taxon>
        <taxon>Bacillota</taxon>
        <taxon>Bacilli</taxon>
        <taxon>Lactobacillales</taxon>
        <taxon>Lactobacillaceae</taxon>
        <taxon>Oenococcus</taxon>
    </lineage>
</organism>
<keyword evidence="3" id="KW-1185">Reference proteome</keyword>
<evidence type="ECO:0000313" key="1">
    <source>
        <dbReference type="EMBL" id="MDN6899517.1"/>
    </source>
</evidence>
<gene>
    <name evidence="2" type="ORF">DLJ48_06585</name>
    <name evidence="1" type="ORF">EVC35_00645</name>
</gene>
<dbReference type="RefSeq" id="WP_128686679.1">
    <property type="nucleotide sequence ID" value="NZ_CP029684.2"/>
</dbReference>
<reference evidence="2" key="3">
    <citation type="submission" date="2020-01" db="EMBL/GenBank/DDBJ databases">
        <authorList>
            <person name="Cousin F.J."/>
            <person name="Le Guellec R."/>
            <person name="Cretenet M."/>
        </authorList>
    </citation>
    <scope>NUCLEOTIDE SEQUENCE</scope>
    <source>
        <strain evidence="2">UCMA 15228</strain>
    </source>
</reference>
<protein>
    <submittedName>
        <fullName evidence="1">Uncharacterized protein</fullName>
    </submittedName>
</protein>
<dbReference type="AlphaFoldDB" id="A0AAJ1RB20"/>
<reference evidence="1" key="2">
    <citation type="submission" date="2019-01" db="EMBL/GenBank/DDBJ databases">
        <title>Oenococcus sicerae UCMA17102.</title>
        <authorList>
            <person name="Cousin F.J."/>
            <person name="Le Guellec R."/>
            <person name="Cretenet M."/>
        </authorList>
    </citation>
    <scope>NUCLEOTIDE SEQUENCE</scope>
    <source>
        <strain evidence="1">UCMA17102</strain>
    </source>
</reference>
<reference evidence="2 3" key="1">
    <citation type="journal article" date="2019" name="Syst. Appl. Microbiol.">
        <title>Oenococcus sicerae sp. nov., isolated from French cider.</title>
        <authorList>
            <person name="Cousin F.J."/>
            <person name="Le Guellec R."/>
            <person name="Chagnot C."/>
            <person name="Goux D."/>
            <person name="Dalmasso M."/>
            <person name="Laplace J.M."/>
            <person name="Cretenet M."/>
        </authorList>
    </citation>
    <scope>NUCLEOTIDE SEQUENCE [LARGE SCALE GENOMIC DNA]</scope>
    <source>
        <strain evidence="2 3">UCMA 15228</strain>
    </source>
</reference>